<evidence type="ECO:0000256" key="2">
    <source>
        <dbReference type="ARBA" id="ARBA00005695"/>
    </source>
</evidence>
<dbReference type="SUPFAM" id="SSF53850">
    <property type="entry name" value="Periplasmic binding protein-like II"/>
    <property type="match status" value="1"/>
</dbReference>
<comment type="caution">
    <text evidence="5">The sequence shown here is derived from an EMBL/GenBank/DDBJ whole genome shotgun (WGS) entry which is preliminary data.</text>
</comment>
<dbReference type="GO" id="GO:0016740">
    <property type="term" value="F:transferase activity"/>
    <property type="evidence" value="ECO:0007669"/>
    <property type="project" value="UniProtKB-KW"/>
</dbReference>
<dbReference type="RefSeq" id="WP_189423148.1">
    <property type="nucleotide sequence ID" value="NZ_BMZE01000001.1"/>
</dbReference>
<keyword evidence="5" id="KW-0808">Transferase</keyword>
<comment type="subcellular location">
    <subcellularLocation>
        <location evidence="1">Periplasm</location>
    </subcellularLocation>
</comment>
<dbReference type="Gene3D" id="3.10.105.10">
    <property type="entry name" value="Dipeptide-binding Protein, Domain 3"/>
    <property type="match status" value="1"/>
</dbReference>
<dbReference type="InterPro" id="IPR000914">
    <property type="entry name" value="SBP_5_dom"/>
</dbReference>
<name>A0A918RYQ8_9HYPH</name>
<feature type="domain" description="Solute-binding protein family 5" evidence="4">
    <location>
        <begin position="82"/>
        <end position="433"/>
    </location>
</feature>
<reference evidence="5" key="2">
    <citation type="submission" date="2020-09" db="EMBL/GenBank/DDBJ databases">
        <authorList>
            <person name="Sun Q."/>
            <person name="Kim S."/>
        </authorList>
    </citation>
    <scope>NUCLEOTIDE SEQUENCE</scope>
    <source>
        <strain evidence="5">KCTC 32437</strain>
    </source>
</reference>
<feature type="chain" id="PRO_5037571610" evidence="3">
    <location>
        <begin position="32"/>
        <end position="519"/>
    </location>
</feature>
<comment type="similarity">
    <text evidence="2">Belongs to the bacterial solute-binding protein 5 family.</text>
</comment>
<evidence type="ECO:0000256" key="1">
    <source>
        <dbReference type="ARBA" id="ARBA00004418"/>
    </source>
</evidence>
<organism evidence="5 6">
    <name type="scientific">Devosia pacifica</name>
    <dbReference type="NCBI Taxonomy" id="1335967"/>
    <lineage>
        <taxon>Bacteria</taxon>
        <taxon>Pseudomonadati</taxon>
        <taxon>Pseudomonadota</taxon>
        <taxon>Alphaproteobacteria</taxon>
        <taxon>Hyphomicrobiales</taxon>
        <taxon>Devosiaceae</taxon>
        <taxon>Devosia</taxon>
    </lineage>
</organism>
<proteinExistence type="inferred from homology"/>
<dbReference type="EMBL" id="BMZE01000001">
    <property type="protein sequence ID" value="GHA13914.1"/>
    <property type="molecule type" value="Genomic_DNA"/>
</dbReference>
<evidence type="ECO:0000313" key="6">
    <source>
        <dbReference type="Proteomes" id="UP000646579"/>
    </source>
</evidence>
<keyword evidence="6" id="KW-1185">Reference proteome</keyword>
<dbReference type="GO" id="GO:1904680">
    <property type="term" value="F:peptide transmembrane transporter activity"/>
    <property type="evidence" value="ECO:0007669"/>
    <property type="project" value="TreeGrafter"/>
</dbReference>
<dbReference type="GO" id="GO:0043190">
    <property type="term" value="C:ATP-binding cassette (ABC) transporter complex"/>
    <property type="evidence" value="ECO:0007669"/>
    <property type="project" value="InterPro"/>
</dbReference>
<feature type="signal peptide" evidence="3">
    <location>
        <begin position="1"/>
        <end position="31"/>
    </location>
</feature>
<protein>
    <submittedName>
        <fullName evidence="5">Glycosyl transferase</fullName>
    </submittedName>
</protein>
<dbReference type="GO" id="GO:0030288">
    <property type="term" value="C:outer membrane-bounded periplasmic space"/>
    <property type="evidence" value="ECO:0007669"/>
    <property type="project" value="UniProtKB-ARBA"/>
</dbReference>
<dbReference type="CDD" id="cd00995">
    <property type="entry name" value="PBP2_NikA_DppA_OppA_like"/>
    <property type="match status" value="1"/>
</dbReference>
<dbReference type="InterPro" id="IPR030678">
    <property type="entry name" value="Peptide/Ni-bd"/>
</dbReference>
<accession>A0A918RYQ8</accession>
<dbReference type="PIRSF" id="PIRSF002741">
    <property type="entry name" value="MppA"/>
    <property type="match status" value="1"/>
</dbReference>
<evidence type="ECO:0000313" key="5">
    <source>
        <dbReference type="EMBL" id="GHA13914.1"/>
    </source>
</evidence>
<dbReference type="Gene3D" id="3.40.190.10">
    <property type="entry name" value="Periplasmic binding protein-like II"/>
    <property type="match status" value="1"/>
</dbReference>
<sequence length="519" mass="56100">MTIQRLPGYRQRYLRCVLSAVVALGAVAASAMPSAAQEVLRLPIATDFDSFDPDNAFEMDGLAAINNVYEGLVEYVPGSADIRGRLATDWDVSDDGLVYTFDLVNGATFHDGTPVDAEAVVASFQRRKESDLILSYFLWNLEEIEATDEDTVELTLGMPQPSFLDSLASPWGPKVISPTALSEHSGEDNAAEWLDTNAVGTGPYQLASFDRGQGYVLERYNDYYGDPAFFDTIELPLMPEVSQQVLSLQTQEVDAVPSNYPWAQLAALPPGLEITTAKSTSLIIGFIKPDSPLTDPEIREAFLTAINPEGWVEDAFGAYGHPAKSLYPTIMLDPETPLSFPTDEDAAKQTVADEGPISLTIGISTEEANALGRVGDLMVAELAAIGIDATVTILPSGAAFGLRDNPDGPDMYIGKLTPDALHPENQAAIFFTENAPINFYGRGLPEADALVAEAGTLTDIAERDALYEEASRLYIENGLFIPLVEVDDVVVHPEGLVDFDLRAAYAPGNIDYGSVRWAD</sequence>
<dbReference type="Proteomes" id="UP000646579">
    <property type="component" value="Unassembled WGS sequence"/>
</dbReference>
<dbReference type="PANTHER" id="PTHR30290">
    <property type="entry name" value="PERIPLASMIC BINDING COMPONENT OF ABC TRANSPORTER"/>
    <property type="match status" value="1"/>
</dbReference>
<dbReference type="Pfam" id="PF00496">
    <property type="entry name" value="SBP_bac_5"/>
    <property type="match status" value="1"/>
</dbReference>
<keyword evidence="3" id="KW-0732">Signal</keyword>
<dbReference type="AlphaFoldDB" id="A0A918RYQ8"/>
<dbReference type="GO" id="GO:0015833">
    <property type="term" value="P:peptide transport"/>
    <property type="evidence" value="ECO:0007669"/>
    <property type="project" value="TreeGrafter"/>
</dbReference>
<evidence type="ECO:0000259" key="4">
    <source>
        <dbReference type="Pfam" id="PF00496"/>
    </source>
</evidence>
<reference evidence="5" key="1">
    <citation type="journal article" date="2014" name="Int. J. Syst. Evol. Microbiol.">
        <title>Complete genome sequence of Corynebacterium casei LMG S-19264T (=DSM 44701T), isolated from a smear-ripened cheese.</title>
        <authorList>
            <consortium name="US DOE Joint Genome Institute (JGI-PGF)"/>
            <person name="Walter F."/>
            <person name="Albersmeier A."/>
            <person name="Kalinowski J."/>
            <person name="Ruckert C."/>
        </authorList>
    </citation>
    <scope>NUCLEOTIDE SEQUENCE</scope>
    <source>
        <strain evidence="5">KCTC 32437</strain>
    </source>
</reference>
<gene>
    <name evidence="5" type="ORF">GCM10007989_05700</name>
</gene>
<evidence type="ECO:0000256" key="3">
    <source>
        <dbReference type="SAM" id="SignalP"/>
    </source>
</evidence>
<dbReference type="InterPro" id="IPR039424">
    <property type="entry name" value="SBP_5"/>
</dbReference>